<evidence type="ECO:0000313" key="5">
    <source>
        <dbReference type="EMBL" id="WNE95673.1"/>
    </source>
</evidence>
<evidence type="ECO:0000256" key="4">
    <source>
        <dbReference type="SAM" id="MobiDB-lite"/>
    </source>
</evidence>
<feature type="region of interest" description="Disordered" evidence="4">
    <location>
        <begin position="263"/>
        <end position="284"/>
    </location>
</feature>
<dbReference type="Pfam" id="PF00106">
    <property type="entry name" value="adh_short"/>
    <property type="match status" value="1"/>
</dbReference>
<sequence length="284" mass="29756">MTKTWFITGVNSGIGRELAEQLLARGDRVAGTVRRQGSVDDLRDTYGDRFWLGHLDITDLARVREVVDAAFGELGRIDVVVINAGYGLFGAAEECTDEQMVHQITTNLIGSIQTARAALPHLRAQGGGRIIQISSVAGLAAHPGASLYHAGKWGVEGFMEALAGEVAPFGIEVTLVEPGGARTSFAGSSLRLGRPLAAYDGTPAAAVRVFKDTAVPLPGDPAKVAAKVIDSAAQRPAPMRLVLGSDSYQGATAALRNRLAHIEPQRAGAAETDADTDTTTDATT</sequence>
<accession>A0ABY9UW22</accession>
<keyword evidence="2" id="KW-0560">Oxidoreductase</keyword>
<dbReference type="SUPFAM" id="SSF51735">
    <property type="entry name" value="NAD(P)-binding Rossmann-fold domains"/>
    <property type="match status" value="1"/>
</dbReference>
<protein>
    <submittedName>
        <fullName evidence="5">SDR family oxidoreductase</fullName>
    </submittedName>
</protein>
<evidence type="ECO:0000256" key="3">
    <source>
        <dbReference type="RuleBase" id="RU000363"/>
    </source>
</evidence>
<dbReference type="EMBL" id="CP117522">
    <property type="protein sequence ID" value="WNE95673.1"/>
    <property type="molecule type" value="Genomic_DNA"/>
</dbReference>
<dbReference type="InterPro" id="IPR036291">
    <property type="entry name" value="NAD(P)-bd_dom_sf"/>
</dbReference>
<dbReference type="PANTHER" id="PTHR43976">
    <property type="entry name" value="SHORT CHAIN DEHYDROGENASE"/>
    <property type="match status" value="1"/>
</dbReference>
<dbReference type="PANTHER" id="PTHR43976:SF16">
    <property type="entry name" value="SHORT-CHAIN DEHYDROGENASE_REDUCTASE FAMILY PROTEIN"/>
    <property type="match status" value="1"/>
</dbReference>
<comment type="similarity">
    <text evidence="1 3">Belongs to the short-chain dehydrogenases/reductases (SDR) family.</text>
</comment>
<evidence type="ECO:0000256" key="1">
    <source>
        <dbReference type="ARBA" id="ARBA00006484"/>
    </source>
</evidence>
<dbReference type="NCBIfam" id="NF005065">
    <property type="entry name" value="PRK06482.1"/>
    <property type="match status" value="1"/>
</dbReference>
<keyword evidence="6" id="KW-1185">Reference proteome</keyword>
<proteinExistence type="inferred from homology"/>
<dbReference type="InterPro" id="IPR002347">
    <property type="entry name" value="SDR_fam"/>
</dbReference>
<dbReference type="InterPro" id="IPR051911">
    <property type="entry name" value="SDR_oxidoreductase"/>
</dbReference>
<dbReference type="PRINTS" id="PR00081">
    <property type="entry name" value="GDHRDH"/>
</dbReference>
<dbReference type="CDD" id="cd05374">
    <property type="entry name" value="17beta-HSD-like_SDR_c"/>
    <property type="match status" value="1"/>
</dbReference>
<name>A0ABY9UW22_9ACTN</name>
<dbReference type="Gene3D" id="3.40.50.720">
    <property type="entry name" value="NAD(P)-binding Rossmann-like Domain"/>
    <property type="match status" value="1"/>
</dbReference>
<gene>
    <name evidence="5" type="ORF">PS467_10160</name>
</gene>
<reference evidence="5 6" key="1">
    <citation type="submission" date="2023-02" db="EMBL/GenBank/DDBJ databases">
        <title>Streptomyces sp. SCA4-21 with antifungal activity against Fusarium oxysporum f. sp. cubense, Streptomyces sp. SCA2-17 with antifungal activity against Fusarium oxysporum f. sp. cubense.</title>
        <authorList>
            <person name="Qi D."/>
        </authorList>
    </citation>
    <scope>NUCLEOTIDE SEQUENCE [LARGE SCALE GENOMIC DNA]</scope>
    <source>
        <strain evidence="5 6">SCA4-21</strain>
    </source>
</reference>
<evidence type="ECO:0000313" key="6">
    <source>
        <dbReference type="Proteomes" id="UP001305606"/>
    </source>
</evidence>
<evidence type="ECO:0000256" key="2">
    <source>
        <dbReference type="ARBA" id="ARBA00023002"/>
    </source>
</evidence>
<dbReference type="Proteomes" id="UP001305606">
    <property type="component" value="Chromosome"/>
</dbReference>
<organism evidence="5 6">
    <name type="scientific">Streptomyces luomodiensis</name>
    <dbReference type="NCBI Taxonomy" id="3026192"/>
    <lineage>
        <taxon>Bacteria</taxon>
        <taxon>Bacillati</taxon>
        <taxon>Actinomycetota</taxon>
        <taxon>Actinomycetes</taxon>
        <taxon>Kitasatosporales</taxon>
        <taxon>Streptomycetaceae</taxon>
        <taxon>Streptomyces</taxon>
    </lineage>
</organism>
<dbReference type="PRINTS" id="PR00080">
    <property type="entry name" value="SDRFAMILY"/>
</dbReference>
<dbReference type="RefSeq" id="WP_311034989.1">
    <property type="nucleotide sequence ID" value="NZ_CP117522.1"/>
</dbReference>